<name>A0A814BLQ4_9BILA</name>
<protein>
    <recommendedName>
        <fullName evidence="3">B30.2/SPRY domain-containing protein</fullName>
    </recommendedName>
</protein>
<reference evidence="1" key="1">
    <citation type="submission" date="2021-02" db="EMBL/GenBank/DDBJ databases">
        <authorList>
            <person name="Nowell W R."/>
        </authorList>
    </citation>
    <scope>NUCLEOTIDE SEQUENCE</scope>
</reference>
<accession>A0A814BLQ4</accession>
<sequence>MALSVLSVKSTCATCGDKSVGIFKCEGCSQKFCRKHSNEHRDFLTHQLDNIVNEHDIIQHTISKQKNKHNDRDLIEQINQWERESILKIQQAAHEARQQLQRLISNQTNIISSELHDLAERLRKAREDDDFVEADLREWTTKLQELKLTTPDIHRTVIIDQDPSTILVTKINITTIDRKPKVNHETLMGVSGNVQIQDNGRRAFQPDNTNTSYVRGSKTYSNGQHKIRFTLNKIQLSSLSIFGIISKIETLLMWQSSCYGWANDDTCYHGGVGSSKYITTKNDFHGKNFSIIELLLDCDNRMIQYYNEQTKNTRKLNINLEICPFPWQIFFYFHSTGDCVQLL</sequence>
<dbReference type="OrthoDB" id="9984720at2759"/>
<organism evidence="1 2">
    <name type="scientific">Adineta steineri</name>
    <dbReference type="NCBI Taxonomy" id="433720"/>
    <lineage>
        <taxon>Eukaryota</taxon>
        <taxon>Metazoa</taxon>
        <taxon>Spiralia</taxon>
        <taxon>Gnathifera</taxon>
        <taxon>Rotifera</taxon>
        <taxon>Eurotatoria</taxon>
        <taxon>Bdelloidea</taxon>
        <taxon>Adinetida</taxon>
        <taxon>Adinetidae</taxon>
        <taxon>Adineta</taxon>
    </lineage>
</organism>
<gene>
    <name evidence="1" type="ORF">VCS650_LOCUS10847</name>
</gene>
<dbReference type="Proteomes" id="UP000663891">
    <property type="component" value="Unassembled WGS sequence"/>
</dbReference>
<dbReference type="InterPro" id="IPR035896">
    <property type="entry name" value="AN1-like_Znf"/>
</dbReference>
<evidence type="ECO:0000313" key="2">
    <source>
        <dbReference type="Proteomes" id="UP000663891"/>
    </source>
</evidence>
<dbReference type="Gene3D" id="2.60.120.920">
    <property type="match status" value="1"/>
</dbReference>
<evidence type="ECO:0008006" key="3">
    <source>
        <dbReference type="Google" id="ProtNLM"/>
    </source>
</evidence>
<dbReference type="InterPro" id="IPR043136">
    <property type="entry name" value="B30.2/SPRY_sf"/>
</dbReference>
<evidence type="ECO:0000313" key="1">
    <source>
        <dbReference type="EMBL" id="CAF0929575.1"/>
    </source>
</evidence>
<comment type="caution">
    <text evidence="1">The sequence shown here is derived from an EMBL/GenBank/DDBJ whole genome shotgun (WGS) entry which is preliminary data.</text>
</comment>
<dbReference type="EMBL" id="CAJNON010000079">
    <property type="protein sequence ID" value="CAF0929575.1"/>
    <property type="molecule type" value="Genomic_DNA"/>
</dbReference>
<dbReference type="AlphaFoldDB" id="A0A814BLQ4"/>
<dbReference type="SUPFAM" id="SSF118310">
    <property type="entry name" value="AN1-like Zinc finger"/>
    <property type="match status" value="1"/>
</dbReference>
<proteinExistence type="predicted"/>